<keyword evidence="1" id="KW-1133">Transmembrane helix</keyword>
<dbReference type="STRING" id="883111.HMPREF9706_00069"/>
<evidence type="ECO:0000256" key="1">
    <source>
        <dbReference type="SAM" id="Phobius"/>
    </source>
</evidence>
<keyword evidence="1" id="KW-0812">Transmembrane</keyword>
<accession>K1LMX1</accession>
<organism evidence="2 3">
    <name type="scientific">Facklamia hominis CCUG 36813</name>
    <dbReference type="NCBI Taxonomy" id="883111"/>
    <lineage>
        <taxon>Bacteria</taxon>
        <taxon>Bacillati</taxon>
        <taxon>Bacillota</taxon>
        <taxon>Bacilli</taxon>
        <taxon>Lactobacillales</taxon>
        <taxon>Aerococcaceae</taxon>
        <taxon>Facklamia</taxon>
    </lineage>
</organism>
<feature type="transmembrane region" description="Helical" evidence="1">
    <location>
        <begin position="6"/>
        <end position="28"/>
    </location>
</feature>
<keyword evidence="1" id="KW-0472">Membrane</keyword>
<dbReference type="Proteomes" id="UP000004465">
    <property type="component" value="Unassembled WGS sequence"/>
</dbReference>
<evidence type="ECO:0000313" key="2">
    <source>
        <dbReference type="EMBL" id="EKB56086.1"/>
    </source>
</evidence>
<proteinExistence type="predicted"/>
<feature type="transmembrane region" description="Helical" evidence="1">
    <location>
        <begin position="66"/>
        <end position="83"/>
    </location>
</feature>
<protein>
    <submittedName>
        <fullName evidence="2">Uncharacterized protein</fullName>
    </submittedName>
</protein>
<dbReference type="HOGENOM" id="CLU_1978207_0_0_9"/>
<comment type="caution">
    <text evidence="2">The sequence shown here is derived from an EMBL/GenBank/DDBJ whole genome shotgun (WGS) entry which is preliminary data.</text>
</comment>
<dbReference type="AlphaFoldDB" id="K1LMX1"/>
<sequence length="126" mass="15338">MSGDGFHLWECLLYLWPIANIYIIERYFKNYLKFSPNWPLSLGLVLIPLWLVLIYSFGYLIFQLNILPIIILLTAFSVGVYLSETIRNYRQFFWKDHYLKITEIIFMLLSVHLFSLLLLRWWVFFF</sequence>
<evidence type="ECO:0000313" key="3">
    <source>
        <dbReference type="Proteomes" id="UP000004465"/>
    </source>
</evidence>
<gene>
    <name evidence="2" type="ORF">HMPREF9706_00069</name>
</gene>
<reference evidence="2 3" key="1">
    <citation type="submission" date="2012-07" db="EMBL/GenBank/DDBJ databases">
        <title>The Genome Sequence of Facklamia hominis CCUG 36813.</title>
        <authorList>
            <consortium name="The Broad Institute Genome Sequencing Platform"/>
            <person name="Earl A."/>
            <person name="Ward D."/>
            <person name="Feldgarden M."/>
            <person name="Gevers D."/>
            <person name="Huys G."/>
            <person name="Walker B."/>
            <person name="Young S.K."/>
            <person name="Zeng Q."/>
            <person name="Gargeya S."/>
            <person name="Fitzgerald M."/>
            <person name="Haas B."/>
            <person name="Abouelleil A."/>
            <person name="Alvarado L."/>
            <person name="Arachchi H.M."/>
            <person name="Berlin A.M."/>
            <person name="Chapman S.B."/>
            <person name="Goldberg J."/>
            <person name="Griggs A."/>
            <person name="Gujja S."/>
            <person name="Hansen M."/>
            <person name="Howarth C."/>
            <person name="Imamovic A."/>
            <person name="Larimer J."/>
            <person name="McCowen C."/>
            <person name="Montmayeur A."/>
            <person name="Murphy C."/>
            <person name="Neiman D."/>
            <person name="Pearson M."/>
            <person name="Priest M."/>
            <person name="Roberts A."/>
            <person name="Saif S."/>
            <person name="Shea T."/>
            <person name="Sisk P."/>
            <person name="Sykes S."/>
            <person name="Wortman J."/>
            <person name="Nusbaum C."/>
            <person name="Birren B."/>
        </authorList>
    </citation>
    <scope>NUCLEOTIDE SEQUENCE [LARGE SCALE GENOMIC DNA]</scope>
    <source>
        <strain evidence="2 3">CCUG 36813</strain>
    </source>
</reference>
<name>K1LMX1_9LACT</name>
<keyword evidence="3" id="KW-1185">Reference proteome</keyword>
<dbReference type="EMBL" id="AGZD01000001">
    <property type="protein sequence ID" value="EKB56086.1"/>
    <property type="molecule type" value="Genomic_DNA"/>
</dbReference>
<feature type="transmembrane region" description="Helical" evidence="1">
    <location>
        <begin position="104"/>
        <end position="123"/>
    </location>
</feature>
<feature type="transmembrane region" description="Helical" evidence="1">
    <location>
        <begin position="40"/>
        <end position="60"/>
    </location>
</feature>